<keyword evidence="3" id="KW-1185">Reference proteome</keyword>
<organism evidence="2 3">
    <name type="scientific">Flagellimonas spongiicola</name>
    <dbReference type="NCBI Taxonomy" id="2942208"/>
    <lineage>
        <taxon>Bacteria</taxon>
        <taxon>Pseudomonadati</taxon>
        <taxon>Bacteroidota</taxon>
        <taxon>Flavobacteriia</taxon>
        <taxon>Flavobacteriales</taxon>
        <taxon>Flavobacteriaceae</taxon>
        <taxon>Flagellimonas</taxon>
    </lineage>
</organism>
<sequence>MKDSLFDKKTRELISKSRTLTIAIWSASLVLSVALYFLSIHLQSKALPYSYVQRIAEILFGAALIGLIFSRLQEQQNLTYVREVISYSMGEIFNPILNKTYNDFLKNYRWTCHLTESDIRKIQGAVRQNMIISYTLPKCPNEICIVYGVSDNDRSMQEFYDDKKYVLRWGIAQSVNYNIKPDDTDFFSIPKLRLDGTSLNSKNQPTTIRKAIPGGEAIIYKFDVPQSKRNKEIDLTIGFSVLKIIGDDSSFDVNSRFFKDVTDAEINLFVDSKLNIKKINTSSGNITKFLSNDNRTPESGLTIVKNQYLSSYLFLRFPILKGSSFRFTCTKI</sequence>
<comment type="caution">
    <text evidence="2">The sequence shown here is derived from an EMBL/GenBank/DDBJ whole genome shotgun (WGS) entry which is preliminary data.</text>
</comment>
<reference evidence="2 3" key="1">
    <citation type="submission" date="2022-05" db="EMBL/GenBank/DDBJ databases">
        <authorList>
            <person name="Park J.-S."/>
        </authorList>
    </citation>
    <scope>NUCLEOTIDE SEQUENCE [LARGE SCALE GENOMIC DNA]</scope>
    <source>
        <strain evidence="2 3">2012CJ35-5</strain>
    </source>
</reference>
<feature type="transmembrane region" description="Helical" evidence="1">
    <location>
        <begin position="51"/>
        <end position="69"/>
    </location>
</feature>
<dbReference type="EMBL" id="JAMFMA010000001">
    <property type="protein sequence ID" value="MCL6273376.1"/>
    <property type="molecule type" value="Genomic_DNA"/>
</dbReference>
<evidence type="ECO:0000256" key="1">
    <source>
        <dbReference type="SAM" id="Phobius"/>
    </source>
</evidence>
<dbReference type="Proteomes" id="UP001203607">
    <property type="component" value="Unassembled WGS sequence"/>
</dbReference>
<keyword evidence="1" id="KW-0472">Membrane</keyword>
<protein>
    <recommendedName>
        <fullName evidence="4">SMODS-associating 2TM beta-strand rich effector domain-containing protein</fullName>
    </recommendedName>
</protein>
<keyword evidence="1" id="KW-1133">Transmembrane helix</keyword>
<evidence type="ECO:0000313" key="2">
    <source>
        <dbReference type="EMBL" id="MCL6273376.1"/>
    </source>
</evidence>
<keyword evidence="1" id="KW-0812">Transmembrane</keyword>
<accession>A0ABT0PQ15</accession>
<feature type="transmembrane region" description="Helical" evidence="1">
    <location>
        <begin position="20"/>
        <end position="39"/>
    </location>
</feature>
<evidence type="ECO:0008006" key="4">
    <source>
        <dbReference type="Google" id="ProtNLM"/>
    </source>
</evidence>
<proteinExistence type="predicted"/>
<evidence type="ECO:0000313" key="3">
    <source>
        <dbReference type="Proteomes" id="UP001203607"/>
    </source>
</evidence>
<gene>
    <name evidence="2" type="ORF">M3P19_05105</name>
</gene>
<dbReference type="RefSeq" id="WP_249656553.1">
    <property type="nucleotide sequence ID" value="NZ_JAMFMA010000001.1"/>
</dbReference>
<name>A0ABT0PQ15_9FLAO</name>